<organism evidence="5 6">
    <name type="scientific">Neogobius melanostomus</name>
    <name type="common">round goby</name>
    <dbReference type="NCBI Taxonomy" id="47308"/>
    <lineage>
        <taxon>Eukaryota</taxon>
        <taxon>Metazoa</taxon>
        <taxon>Chordata</taxon>
        <taxon>Craniata</taxon>
        <taxon>Vertebrata</taxon>
        <taxon>Euteleostomi</taxon>
        <taxon>Actinopterygii</taxon>
        <taxon>Neopterygii</taxon>
        <taxon>Teleostei</taxon>
        <taxon>Neoteleostei</taxon>
        <taxon>Acanthomorphata</taxon>
        <taxon>Gobiaria</taxon>
        <taxon>Gobiiformes</taxon>
        <taxon>Gobioidei</taxon>
        <taxon>Gobiidae</taxon>
        <taxon>Benthophilinae</taxon>
        <taxon>Neogobiini</taxon>
        <taxon>Neogobius</taxon>
    </lineage>
</organism>
<protein>
    <submittedName>
        <fullName evidence="5">Family with sequence similarity 110 member A</fullName>
    </submittedName>
</protein>
<dbReference type="Proteomes" id="UP000694523">
    <property type="component" value="Unplaced"/>
</dbReference>
<dbReference type="Pfam" id="PF14160">
    <property type="entry name" value="FAM110_C"/>
    <property type="match status" value="1"/>
</dbReference>
<reference evidence="5" key="1">
    <citation type="submission" date="2025-08" db="UniProtKB">
        <authorList>
            <consortium name="Ensembl"/>
        </authorList>
    </citation>
    <scope>IDENTIFICATION</scope>
</reference>
<dbReference type="Ensembl" id="ENSNMLT00000007670.1">
    <property type="protein sequence ID" value="ENSNMLP00000006718.1"/>
    <property type="gene ID" value="ENSNMLG00000004869.1"/>
</dbReference>
<feature type="compositionally biased region" description="Low complexity" evidence="2">
    <location>
        <begin position="109"/>
        <end position="119"/>
    </location>
</feature>
<dbReference type="InterPro" id="IPR025741">
    <property type="entry name" value="FAM110_C"/>
</dbReference>
<evidence type="ECO:0000313" key="5">
    <source>
        <dbReference type="Ensembl" id="ENSNMLP00000006718.1"/>
    </source>
</evidence>
<accession>A0A8C6SKU4</accession>
<keyword evidence="6" id="KW-1185">Reference proteome</keyword>
<evidence type="ECO:0000256" key="1">
    <source>
        <dbReference type="ARBA" id="ARBA00010576"/>
    </source>
</evidence>
<sequence>MPVETLRAPFCPSDGRLFRLKAPEYLQSAPSRRLSAVERLEADKVKYVKSQQVALTRQAPVIRKALLPPALACSAPGRIQTCYKPSAHSSSPRRSLRSTENEPKPPVLRPLTRPLTRPQTRPPPVPLRPAHAAAVRRVDVRPSEVRTPQRRPLQLAPPSAPPTLSSPPALPPRSSDLSERLSRAAADLQRFFNFCGLDPDEVQALGSERFTPRANSDIVSGRRSVSSASEGEELTERAELAEDGEEQVSERTPYGISVIERNARVIKWLYGLRQATGGKASYLFTFNSFITNCV</sequence>
<dbReference type="PANTHER" id="PTHR14758">
    <property type="entry name" value="AGAP005440-PA"/>
    <property type="match status" value="1"/>
</dbReference>
<feature type="domain" description="Centrosome-associated FAM110 C-terminal" evidence="3">
    <location>
        <begin position="174"/>
        <end position="275"/>
    </location>
</feature>
<evidence type="ECO:0000259" key="4">
    <source>
        <dbReference type="Pfam" id="PF14161"/>
    </source>
</evidence>
<dbReference type="InterPro" id="IPR025740">
    <property type="entry name" value="FAM110"/>
</dbReference>
<dbReference type="AlphaFoldDB" id="A0A8C6SKU4"/>
<dbReference type="Pfam" id="PF14161">
    <property type="entry name" value="FAM110_N"/>
    <property type="match status" value="1"/>
</dbReference>
<feature type="compositionally biased region" description="Pro residues" evidence="2">
    <location>
        <begin position="158"/>
        <end position="171"/>
    </location>
</feature>
<name>A0A8C6SKU4_9GOBI</name>
<comment type="similarity">
    <text evidence="1">Belongs to the FAM110 family.</text>
</comment>
<feature type="region of interest" description="Disordered" evidence="2">
    <location>
        <begin position="221"/>
        <end position="248"/>
    </location>
</feature>
<feature type="domain" description="Centrosome-associated FAM110 N-terminal" evidence="4">
    <location>
        <begin position="20"/>
        <end position="71"/>
    </location>
</feature>
<dbReference type="PANTHER" id="PTHR14758:SF4">
    <property type="entry name" value="PROTEIN FAM110A"/>
    <property type="match status" value="1"/>
</dbReference>
<evidence type="ECO:0000313" key="6">
    <source>
        <dbReference type="Proteomes" id="UP000694523"/>
    </source>
</evidence>
<evidence type="ECO:0000256" key="2">
    <source>
        <dbReference type="SAM" id="MobiDB-lite"/>
    </source>
</evidence>
<reference evidence="5" key="2">
    <citation type="submission" date="2025-09" db="UniProtKB">
        <authorList>
            <consortium name="Ensembl"/>
        </authorList>
    </citation>
    <scope>IDENTIFICATION</scope>
</reference>
<dbReference type="InterPro" id="IPR025739">
    <property type="entry name" value="FAM110_N"/>
</dbReference>
<feature type="region of interest" description="Disordered" evidence="2">
    <location>
        <begin position="83"/>
        <end position="179"/>
    </location>
</feature>
<proteinExistence type="inferred from homology"/>
<evidence type="ECO:0000259" key="3">
    <source>
        <dbReference type="Pfam" id="PF14160"/>
    </source>
</evidence>